<proteinExistence type="predicted"/>
<evidence type="ECO:0000313" key="3">
    <source>
        <dbReference type="EMBL" id="GDY71003.1"/>
    </source>
</evidence>
<sequence length="110" mass="12302">MPDRPGTQGEAQCLAVLGHEQAPDVEGLKPMIEDHPTRHDPHNGRHSKPQRLHADTAYDRAGLSRWLRWKRIGVRIARKGIESSKRLGRRRWLATLSVVVGRSGAGLDDS</sequence>
<organism evidence="3 4">
    <name type="scientific">Streptomyces avermitilis</name>
    <dbReference type="NCBI Taxonomy" id="33903"/>
    <lineage>
        <taxon>Bacteria</taxon>
        <taxon>Bacillati</taxon>
        <taxon>Actinomycetota</taxon>
        <taxon>Actinomycetes</taxon>
        <taxon>Kitasatosporales</taxon>
        <taxon>Streptomycetaceae</taxon>
        <taxon>Streptomyces</taxon>
    </lineage>
</organism>
<protein>
    <recommendedName>
        <fullName evidence="6">Transposase IS4-like domain-containing protein</fullName>
    </recommendedName>
</protein>
<feature type="compositionally biased region" description="Basic and acidic residues" evidence="1">
    <location>
        <begin position="31"/>
        <end position="43"/>
    </location>
</feature>
<comment type="caution">
    <text evidence="3">The sequence shown here is derived from an EMBL/GenBank/DDBJ whole genome shotgun (WGS) entry which is preliminary data.</text>
</comment>
<dbReference type="Proteomes" id="UP000299211">
    <property type="component" value="Unassembled WGS sequence"/>
</dbReference>
<accession>A0A4D4MG43</accession>
<feature type="region of interest" description="Disordered" evidence="1">
    <location>
        <begin position="30"/>
        <end position="55"/>
    </location>
</feature>
<evidence type="ECO:0000313" key="4">
    <source>
        <dbReference type="Proteomes" id="UP000299211"/>
    </source>
</evidence>
<evidence type="ECO:0000313" key="2">
    <source>
        <dbReference type="EMBL" id="GDY68622.1"/>
    </source>
</evidence>
<reference evidence="3 4" key="1">
    <citation type="submission" date="2019-04" db="EMBL/GenBank/DDBJ databases">
        <title>Draft genome sequences of Streptomyces avermitilis ATCC 31267.</title>
        <authorList>
            <person name="Komaki H."/>
            <person name="Tamura T."/>
            <person name="Hosoyama A."/>
        </authorList>
    </citation>
    <scope>NUCLEOTIDE SEQUENCE [LARGE SCALE GENOMIC DNA]</scope>
    <source>
        <strain evidence="3 4">ATCC 31267</strain>
    </source>
</reference>
<dbReference type="Proteomes" id="UP000302139">
    <property type="component" value="Unassembled WGS sequence"/>
</dbReference>
<name>A0A4D4MG43_STRAX</name>
<dbReference type="EMBL" id="BJHX01000001">
    <property type="protein sequence ID" value="GDY68622.1"/>
    <property type="molecule type" value="Genomic_DNA"/>
</dbReference>
<dbReference type="EMBL" id="BJHY01000001">
    <property type="protein sequence ID" value="GDY71003.1"/>
    <property type="molecule type" value="Genomic_DNA"/>
</dbReference>
<reference evidence="2 5" key="2">
    <citation type="submission" date="2019-04" db="EMBL/GenBank/DDBJ databases">
        <title>Draft genome sequences of Streptomyces avermitilis NBRC 14893.</title>
        <authorList>
            <person name="Komaki H."/>
            <person name="Tamura T."/>
            <person name="Hosoyama A."/>
        </authorList>
    </citation>
    <scope>NUCLEOTIDE SEQUENCE [LARGE SCALE GENOMIC DNA]</scope>
    <source>
        <strain evidence="2 5">NBRC 14893</strain>
    </source>
</reference>
<evidence type="ECO:0000313" key="5">
    <source>
        <dbReference type="Proteomes" id="UP000302139"/>
    </source>
</evidence>
<evidence type="ECO:0008006" key="6">
    <source>
        <dbReference type="Google" id="ProtNLM"/>
    </source>
</evidence>
<dbReference type="AlphaFoldDB" id="A0A4D4MG43"/>
<evidence type="ECO:0000256" key="1">
    <source>
        <dbReference type="SAM" id="MobiDB-lite"/>
    </source>
</evidence>
<gene>
    <name evidence="2" type="ORF">SAV14893_080150</name>
    <name evidence="3" type="ORF">SAV31267_004880</name>
</gene>